<accession>A0A0W7YVW9</accession>
<reference evidence="2 5" key="2">
    <citation type="submission" date="2017-03" db="EMBL/GenBank/DDBJ databases">
        <title>Rapid Whole Genome Sequencing of Comamonas kerstersii Causing Continuous ambulatory Peritoneal Dialysis-Associated Peritonitis.</title>
        <authorList>
            <person name="Zheng B."/>
        </authorList>
    </citation>
    <scope>NUCLEOTIDE SEQUENCE [LARGE SCALE GENOMIC DNA]</scope>
    <source>
        <strain evidence="2 5">8943</strain>
    </source>
</reference>
<dbReference type="InterPro" id="IPR030995">
    <property type="entry name" value="SoxZ"/>
</dbReference>
<dbReference type="InterPro" id="IPR014880">
    <property type="entry name" value="SoxZ_dom"/>
</dbReference>
<dbReference type="OrthoDB" id="9795530at2"/>
<dbReference type="InterPro" id="IPR013783">
    <property type="entry name" value="Ig-like_fold"/>
</dbReference>
<evidence type="ECO:0000313" key="4">
    <source>
        <dbReference type="Proteomes" id="UP000053300"/>
    </source>
</evidence>
<dbReference type="STRING" id="225992.B5M06_09220"/>
<dbReference type="Gene3D" id="2.60.40.10">
    <property type="entry name" value="Immunoglobulins"/>
    <property type="match status" value="1"/>
</dbReference>
<gene>
    <name evidence="3" type="ORF">AS359_00830</name>
    <name evidence="2" type="ORF">B5M06_09220</name>
</gene>
<dbReference type="GeneID" id="83039501"/>
<evidence type="ECO:0000313" key="3">
    <source>
        <dbReference type="EMBL" id="KUF39278.1"/>
    </source>
</evidence>
<dbReference type="KEGG" id="cke:B5M06_09220"/>
<dbReference type="NCBIfam" id="TIGR04490">
    <property type="entry name" value="SoxZ_true"/>
    <property type="match status" value="1"/>
</dbReference>
<keyword evidence="4" id="KW-1185">Reference proteome</keyword>
<dbReference type="SUPFAM" id="SSF81296">
    <property type="entry name" value="E set domains"/>
    <property type="match status" value="1"/>
</dbReference>
<dbReference type="EMBL" id="LPXH01000037">
    <property type="protein sequence ID" value="KUF39278.1"/>
    <property type="molecule type" value="Genomic_DNA"/>
</dbReference>
<proteinExistence type="predicted"/>
<sequence length="109" mass="12424">MSKPARVWVSNEKPKAGDILRVRAQMEHVMETGLRTDPATGQIRPRHIVKHFEAKMAGKPIFVWDLGTSISPNPYIEFTFKARESGELELLWVDDHEQKLVAKKTITVS</sequence>
<dbReference type="Proteomes" id="UP000242792">
    <property type="component" value="Chromosome"/>
</dbReference>
<dbReference type="AlphaFoldDB" id="A0A0W7YVW9"/>
<evidence type="ECO:0000313" key="2">
    <source>
        <dbReference type="EMBL" id="AQZ99876.1"/>
    </source>
</evidence>
<accession>A0A1V0BIU5</accession>
<name>A0A0W7YVW9_9BURK</name>
<dbReference type="InterPro" id="IPR014756">
    <property type="entry name" value="Ig_E-set"/>
</dbReference>
<evidence type="ECO:0000259" key="1">
    <source>
        <dbReference type="Pfam" id="PF08770"/>
    </source>
</evidence>
<dbReference type="RefSeq" id="WP_054065647.1">
    <property type="nucleotide sequence ID" value="NZ_CP020121.1"/>
</dbReference>
<dbReference type="EMBL" id="CP020121">
    <property type="protein sequence ID" value="AQZ99876.1"/>
    <property type="molecule type" value="Genomic_DNA"/>
</dbReference>
<protein>
    <submittedName>
        <fullName evidence="3">Thiosulfate oxidation carrier complex protein SoxZ</fullName>
    </submittedName>
</protein>
<feature type="domain" description="Sulphur oxidation protein SoxZ" evidence="1">
    <location>
        <begin position="12"/>
        <end position="100"/>
    </location>
</feature>
<reference evidence="3 4" key="1">
    <citation type="submission" date="2015-12" db="EMBL/GenBank/DDBJ databases">
        <title>Complete genome sequence of a multi-drug resistant strain Acidovorax sp. 12322-1.</title>
        <authorList>
            <person name="Ming D."/>
            <person name="Wang M."/>
            <person name="Hu S."/>
            <person name="Zhou Y."/>
            <person name="Jiang T."/>
        </authorList>
    </citation>
    <scope>NUCLEOTIDE SEQUENCE [LARGE SCALE GENOMIC DNA]</scope>
    <source>
        <strain evidence="3 4">12322-1</strain>
    </source>
</reference>
<dbReference type="Proteomes" id="UP000053300">
    <property type="component" value="Unassembled WGS sequence"/>
</dbReference>
<organism evidence="3 4">
    <name type="scientific">Comamonas kerstersii</name>
    <dbReference type="NCBI Taxonomy" id="225992"/>
    <lineage>
        <taxon>Bacteria</taxon>
        <taxon>Pseudomonadati</taxon>
        <taxon>Pseudomonadota</taxon>
        <taxon>Betaproteobacteria</taxon>
        <taxon>Burkholderiales</taxon>
        <taxon>Comamonadaceae</taxon>
        <taxon>Comamonas</taxon>
    </lineage>
</organism>
<dbReference type="Pfam" id="PF08770">
    <property type="entry name" value="SoxZ"/>
    <property type="match status" value="1"/>
</dbReference>
<evidence type="ECO:0000313" key="5">
    <source>
        <dbReference type="Proteomes" id="UP000242792"/>
    </source>
</evidence>